<name>A0ABD5SDZ2_9EURY</name>
<keyword evidence="3" id="KW-1185">Reference proteome</keyword>
<evidence type="ECO:0000313" key="3">
    <source>
        <dbReference type="Proteomes" id="UP001596442"/>
    </source>
</evidence>
<sequence>ALDSLSLDSCSLVTQASALNDKPASASTDNSVFIIFIFSCPSLFLLGRATSSARSSLELMKIYVQALGAF</sequence>
<dbReference type="AlphaFoldDB" id="A0ABD5SDZ2"/>
<reference evidence="2 3" key="1">
    <citation type="journal article" date="2019" name="Int. J. Syst. Evol. Microbiol.">
        <title>The Global Catalogue of Microorganisms (GCM) 10K type strain sequencing project: providing services to taxonomists for standard genome sequencing and annotation.</title>
        <authorList>
            <consortium name="The Broad Institute Genomics Platform"/>
            <consortium name="The Broad Institute Genome Sequencing Center for Infectious Disease"/>
            <person name="Wu L."/>
            <person name="Ma J."/>
        </authorList>
    </citation>
    <scope>NUCLEOTIDE SEQUENCE [LARGE SCALE GENOMIC DNA]</scope>
    <source>
        <strain evidence="2 3">CGMCC 1.3239</strain>
    </source>
</reference>
<dbReference type="RefSeq" id="WP_379784200.1">
    <property type="nucleotide sequence ID" value="NZ_JBHSWW010000630.1"/>
</dbReference>
<keyword evidence="1" id="KW-1133">Transmembrane helix</keyword>
<organism evidence="2 3">
    <name type="scientific">Halorubrum tibetense</name>
    <dbReference type="NCBI Taxonomy" id="175631"/>
    <lineage>
        <taxon>Archaea</taxon>
        <taxon>Methanobacteriati</taxon>
        <taxon>Methanobacteriota</taxon>
        <taxon>Stenosarchaea group</taxon>
        <taxon>Halobacteria</taxon>
        <taxon>Halobacteriales</taxon>
        <taxon>Haloferacaceae</taxon>
        <taxon>Halorubrum</taxon>
    </lineage>
</organism>
<feature type="non-terminal residue" evidence="2">
    <location>
        <position position="1"/>
    </location>
</feature>
<evidence type="ECO:0000256" key="1">
    <source>
        <dbReference type="SAM" id="Phobius"/>
    </source>
</evidence>
<protein>
    <submittedName>
        <fullName evidence="2">Uncharacterized protein</fullName>
    </submittedName>
</protein>
<evidence type="ECO:0000313" key="2">
    <source>
        <dbReference type="EMBL" id="MFC6755228.1"/>
    </source>
</evidence>
<comment type="caution">
    <text evidence="2">The sequence shown here is derived from an EMBL/GenBank/DDBJ whole genome shotgun (WGS) entry which is preliminary data.</text>
</comment>
<keyword evidence="1" id="KW-0472">Membrane</keyword>
<dbReference type="Proteomes" id="UP001596442">
    <property type="component" value="Unassembled WGS sequence"/>
</dbReference>
<keyword evidence="1" id="KW-0812">Transmembrane</keyword>
<dbReference type="EMBL" id="JBHSWW010000630">
    <property type="protein sequence ID" value="MFC6755228.1"/>
    <property type="molecule type" value="Genomic_DNA"/>
</dbReference>
<gene>
    <name evidence="2" type="ORF">ACFQEU_17405</name>
</gene>
<feature type="transmembrane region" description="Helical" evidence="1">
    <location>
        <begin position="32"/>
        <end position="51"/>
    </location>
</feature>
<accession>A0ABD5SDZ2</accession>
<proteinExistence type="predicted"/>